<evidence type="ECO:0000313" key="2">
    <source>
        <dbReference type="EMBL" id="CAG9614215.1"/>
    </source>
</evidence>
<dbReference type="RefSeq" id="WP_230576187.1">
    <property type="nucleotide sequence ID" value="NZ_CAKJTI010000023.1"/>
</dbReference>
<dbReference type="InterPro" id="IPR050248">
    <property type="entry name" value="Polysacc_deacetylase_ArnD"/>
</dbReference>
<dbReference type="NCBIfam" id="TIGR02764">
    <property type="entry name" value="spore_ybaN_pdaB"/>
    <property type="match status" value="1"/>
</dbReference>
<comment type="caution">
    <text evidence="2">The sequence shown here is derived from an EMBL/GenBank/DDBJ whole genome shotgun (WGS) entry which is preliminary data.</text>
</comment>
<dbReference type="SUPFAM" id="SSF88713">
    <property type="entry name" value="Glycoside hydrolase/deacetylase"/>
    <property type="match status" value="1"/>
</dbReference>
<protein>
    <recommendedName>
        <fullName evidence="1">NodB homology domain-containing protein</fullName>
    </recommendedName>
</protein>
<dbReference type="PANTHER" id="PTHR10587">
    <property type="entry name" value="GLYCOSYL TRANSFERASE-RELATED"/>
    <property type="match status" value="1"/>
</dbReference>
<proteinExistence type="predicted"/>
<dbReference type="PANTHER" id="PTHR10587:SF128">
    <property type="entry name" value="POLYSACCHARIDE DEACETYLASE PDAB-RELATED"/>
    <property type="match status" value="1"/>
</dbReference>
<dbReference type="PROSITE" id="PS51677">
    <property type="entry name" value="NODB"/>
    <property type="match status" value="1"/>
</dbReference>
<dbReference type="EMBL" id="CAKJTI010000023">
    <property type="protein sequence ID" value="CAG9614215.1"/>
    <property type="molecule type" value="Genomic_DNA"/>
</dbReference>
<dbReference type="InterPro" id="IPR014132">
    <property type="entry name" value="PdaB-like"/>
</dbReference>
<feature type="domain" description="NodB homology" evidence="1">
    <location>
        <begin position="57"/>
        <end position="237"/>
    </location>
</feature>
<sequence>MFFFFITSKHRFKQISLIIVLSLFTAWLLFLKTYSYESVFSTTTGPKAIYKGDTTKKQVSLTFDISWGDEKALPILDTLKEKKITNATFFLSAAWAERHPDIVERIIKDGHEIGSMGYNYKDYTSLEADEIRRDILKAQDVFTKLQVKQVQLLRPANGNFNKTVLKIAESLGYTVVHWSNNSNDWKNPGVNKIVTTVSENLREGDIILLHASDSALQTNQALPLLLQKLKTDGFKNIPVSQLISNTNAKSKDID</sequence>
<evidence type="ECO:0000313" key="3">
    <source>
        <dbReference type="Proteomes" id="UP000789423"/>
    </source>
</evidence>
<name>A0ABM8YEI5_9BACI</name>
<dbReference type="Pfam" id="PF01522">
    <property type="entry name" value="Polysacc_deac_1"/>
    <property type="match status" value="1"/>
</dbReference>
<dbReference type="InterPro" id="IPR011330">
    <property type="entry name" value="Glyco_hydro/deAcase_b/a-brl"/>
</dbReference>
<dbReference type="InterPro" id="IPR002509">
    <property type="entry name" value="NODB_dom"/>
</dbReference>
<keyword evidence="3" id="KW-1185">Reference proteome</keyword>
<dbReference type="Proteomes" id="UP000789423">
    <property type="component" value="Unassembled WGS sequence"/>
</dbReference>
<accession>A0ABM8YEI5</accession>
<gene>
    <name evidence="2" type="ORF">BACCIP111899_03442</name>
</gene>
<reference evidence="2 3" key="1">
    <citation type="submission" date="2021-10" db="EMBL/GenBank/DDBJ databases">
        <authorList>
            <person name="Criscuolo A."/>
        </authorList>
    </citation>
    <scope>NUCLEOTIDE SEQUENCE [LARGE SCALE GENOMIC DNA]</scope>
    <source>
        <strain evidence="3">CIP 111899</strain>
    </source>
</reference>
<evidence type="ECO:0000259" key="1">
    <source>
        <dbReference type="PROSITE" id="PS51677"/>
    </source>
</evidence>
<dbReference type="Gene3D" id="3.20.20.370">
    <property type="entry name" value="Glycoside hydrolase/deacetylase"/>
    <property type="match status" value="1"/>
</dbReference>
<organism evidence="2 3">
    <name type="scientific">Bacillus rhizoplanae</name>
    <dbReference type="NCBI Taxonomy" id="2880966"/>
    <lineage>
        <taxon>Bacteria</taxon>
        <taxon>Bacillati</taxon>
        <taxon>Bacillota</taxon>
        <taxon>Bacilli</taxon>
        <taxon>Bacillales</taxon>
        <taxon>Bacillaceae</taxon>
        <taxon>Bacillus</taxon>
    </lineage>
</organism>